<organism evidence="1 2">
    <name type="scientific">Shewanella saliphila</name>
    <dbReference type="NCBI Taxonomy" id="2282698"/>
    <lineage>
        <taxon>Bacteria</taxon>
        <taxon>Pseudomonadati</taxon>
        <taxon>Pseudomonadota</taxon>
        <taxon>Gammaproteobacteria</taxon>
        <taxon>Alteromonadales</taxon>
        <taxon>Shewanellaceae</taxon>
        <taxon>Shewanella</taxon>
    </lineage>
</organism>
<accession>A0ABQ2QBD4</accession>
<sequence length="50" mass="5911">MGPQKVSEYQKSIKFEFIRAQMAFDEFSPLQKESTLIYPHRYQLRPTSAS</sequence>
<name>A0ABQ2QBD4_9GAMM</name>
<comment type="caution">
    <text evidence="1">The sequence shown here is derived from an EMBL/GenBank/DDBJ whole genome shotgun (WGS) entry which is preliminary data.</text>
</comment>
<protein>
    <submittedName>
        <fullName evidence="1">Uncharacterized protein</fullName>
    </submittedName>
</protein>
<evidence type="ECO:0000313" key="2">
    <source>
        <dbReference type="Proteomes" id="UP000654367"/>
    </source>
</evidence>
<keyword evidence="2" id="KW-1185">Reference proteome</keyword>
<evidence type="ECO:0000313" key="1">
    <source>
        <dbReference type="EMBL" id="GGP71717.1"/>
    </source>
</evidence>
<dbReference type="Proteomes" id="UP000654367">
    <property type="component" value="Unassembled WGS sequence"/>
</dbReference>
<dbReference type="EMBL" id="BMQV01000096">
    <property type="protein sequence ID" value="GGP71717.1"/>
    <property type="molecule type" value="Genomic_DNA"/>
</dbReference>
<proteinExistence type="predicted"/>
<gene>
    <name evidence="1" type="ORF">GCM10009409_39570</name>
</gene>
<reference evidence="2" key="1">
    <citation type="journal article" date="2019" name="Int. J. Syst. Evol. Microbiol.">
        <title>The Global Catalogue of Microorganisms (GCM) 10K type strain sequencing project: providing services to taxonomists for standard genome sequencing and annotation.</title>
        <authorList>
            <consortium name="The Broad Institute Genomics Platform"/>
            <consortium name="The Broad Institute Genome Sequencing Center for Infectious Disease"/>
            <person name="Wu L."/>
            <person name="Ma J."/>
        </authorList>
    </citation>
    <scope>NUCLEOTIDE SEQUENCE [LARGE SCALE GENOMIC DNA]</scope>
    <source>
        <strain evidence="2">JCM 32304</strain>
    </source>
</reference>